<gene>
    <name evidence="2" type="ORF">Tco_1092773</name>
</gene>
<reference evidence="2" key="1">
    <citation type="journal article" date="2022" name="Int. J. Mol. Sci.">
        <title>Draft Genome of Tanacetum Coccineum: Genomic Comparison of Closely Related Tanacetum-Family Plants.</title>
        <authorList>
            <person name="Yamashiro T."/>
            <person name="Shiraishi A."/>
            <person name="Nakayama K."/>
            <person name="Satake H."/>
        </authorList>
    </citation>
    <scope>NUCLEOTIDE SEQUENCE</scope>
</reference>
<evidence type="ECO:0000313" key="3">
    <source>
        <dbReference type="Proteomes" id="UP001151760"/>
    </source>
</evidence>
<feature type="compositionally biased region" description="Polar residues" evidence="1">
    <location>
        <begin position="261"/>
        <end position="273"/>
    </location>
</feature>
<comment type="caution">
    <text evidence="2">The sequence shown here is derived from an EMBL/GenBank/DDBJ whole genome shotgun (WGS) entry which is preliminary data.</text>
</comment>
<feature type="compositionally biased region" description="Basic and acidic residues" evidence="1">
    <location>
        <begin position="232"/>
        <end position="242"/>
    </location>
</feature>
<evidence type="ECO:0000256" key="1">
    <source>
        <dbReference type="SAM" id="MobiDB-lite"/>
    </source>
</evidence>
<evidence type="ECO:0000313" key="2">
    <source>
        <dbReference type="EMBL" id="GJT97255.1"/>
    </source>
</evidence>
<keyword evidence="3" id="KW-1185">Reference proteome</keyword>
<name>A0ABQ5IB47_9ASTR</name>
<accession>A0ABQ5IB47</accession>
<dbReference type="EMBL" id="BQNB010020559">
    <property type="protein sequence ID" value="GJT97255.1"/>
    <property type="molecule type" value="Genomic_DNA"/>
</dbReference>
<reference evidence="2" key="2">
    <citation type="submission" date="2022-01" db="EMBL/GenBank/DDBJ databases">
        <authorList>
            <person name="Yamashiro T."/>
            <person name="Shiraishi A."/>
            <person name="Satake H."/>
            <person name="Nakayama K."/>
        </authorList>
    </citation>
    <scope>NUCLEOTIDE SEQUENCE</scope>
</reference>
<feature type="region of interest" description="Disordered" evidence="1">
    <location>
        <begin position="231"/>
        <end position="304"/>
    </location>
</feature>
<feature type="compositionally biased region" description="Basic and acidic residues" evidence="1">
    <location>
        <begin position="291"/>
        <end position="304"/>
    </location>
</feature>
<organism evidence="2 3">
    <name type="scientific">Tanacetum coccineum</name>
    <dbReference type="NCBI Taxonomy" id="301880"/>
    <lineage>
        <taxon>Eukaryota</taxon>
        <taxon>Viridiplantae</taxon>
        <taxon>Streptophyta</taxon>
        <taxon>Embryophyta</taxon>
        <taxon>Tracheophyta</taxon>
        <taxon>Spermatophyta</taxon>
        <taxon>Magnoliopsida</taxon>
        <taxon>eudicotyledons</taxon>
        <taxon>Gunneridae</taxon>
        <taxon>Pentapetalae</taxon>
        <taxon>asterids</taxon>
        <taxon>campanulids</taxon>
        <taxon>Asterales</taxon>
        <taxon>Asteraceae</taxon>
        <taxon>Asteroideae</taxon>
        <taxon>Anthemideae</taxon>
        <taxon>Anthemidinae</taxon>
        <taxon>Tanacetum</taxon>
    </lineage>
</organism>
<sequence length="304" mass="33090">MIDTPRTIIQTTQVIQDTHVIITLVNPEGQQQSSSVSSGFVSNMLNPSPDTGIDSIFNLNTESTSSVDVSATTIAKPPLLSTTPLPLPPTPLITHLQQTSVPTPVAVLSSSLQDLPNFGSLFSPGIVDTYLANKINEVIKTAILSKVKKNVNEQLKAEVITRSSNESKTSHAIAANLSELELKKILIDKMERNMSIHTSDKQKNLYKALVDAYKSNKLILDTYGDTVSFKRRRDDEEKDKEPSAGSNQGSKRRRAGKEPESTNAPKENTSKTTEGSKSHHKSAGKSAQAEEPIHTAKDLEEPAH</sequence>
<proteinExistence type="predicted"/>
<dbReference type="Proteomes" id="UP001151760">
    <property type="component" value="Unassembled WGS sequence"/>
</dbReference>
<protein>
    <submittedName>
        <fullName evidence="2">Uncharacterized protein</fullName>
    </submittedName>
</protein>